<feature type="compositionally biased region" description="Polar residues" evidence="1">
    <location>
        <begin position="184"/>
        <end position="198"/>
    </location>
</feature>
<dbReference type="STRING" id="1824.SAMN05444423_101512"/>
<dbReference type="OrthoDB" id="5124265at2"/>
<dbReference type="EMBL" id="BAFO02000031">
    <property type="protein sequence ID" value="GAD85489.1"/>
    <property type="molecule type" value="Genomic_DNA"/>
</dbReference>
<reference evidence="2 3" key="1">
    <citation type="journal article" date="2014" name="BMC Genomics">
        <title>Genome based analysis of type-I polyketide synthase and nonribosomal peptide synthetase gene clusters in seven strains of five representative Nocardia species.</title>
        <authorList>
            <person name="Komaki H."/>
            <person name="Ichikawa N."/>
            <person name="Hosoyama A."/>
            <person name="Takahashi-Nakaguchi A."/>
            <person name="Matsuzawa T."/>
            <person name="Suzuki K."/>
            <person name="Fujita N."/>
            <person name="Gonoi T."/>
        </authorList>
    </citation>
    <scope>NUCLEOTIDE SEQUENCE [LARGE SCALE GENOMIC DNA]</scope>
    <source>
        <strain evidence="2 3">NBRC 15531</strain>
    </source>
</reference>
<protein>
    <submittedName>
        <fullName evidence="2">Uncharacterized protein</fullName>
    </submittedName>
</protein>
<evidence type="ECO:0000313" key="3">
    <source>
        <dbReference type="Proteomes" id="UP000017048"/>
    </source>
</evidence>
<dbReference type="RefSeq" id="WP_019049953.1">
    <property type="nucleotide sequence ID" value="NZ_BAFO02000031.1"/>
</dbReference>
<sequence length="386" mass="39898">MTTIRLERAAGLVTLVPPDAPTVLDAAPALDVLVLDVLGGHLSWSLLAGQTLPAAVLDDPDAAQDWLWAVYGESVALAVADGQQRALDAEPARAELVESLRRLAYAHWAARWWPASTIDDIPALDPALLATDIAELAETCEIAIADPSDDLASSENSMASTEYDLRSAASHTGTANFGADPEASSGTSAISGDDSGTNVEAGTGAVDDDAVASGTRENRGRADDYALAAGGGAGAGGLVLGRGSTGWDWRRCPPGLLDAGDQAVSWQVTRADGVSTVRISVVAAPDSPRDVDAHLRPHARLTTGSSATEVALRHRGDAWLGAAQLTEVVDGALSVDVFVPGVGPADPRDEAESRHRIRAFARARLLAPGAELLRAEAAAAENDSDF</sequence>
<proteinExistence type="predicted"/>
<organism evidence="2 3">
    <name type="scientific">Nocardia asteroides NBRC 15531</name>
    <dbReference type="NCBI Taxonomy" id="1110697"/>
    <lineage>
        <taxon>Bacteria</taxon>
        <taxon>Bacillati</taxon>
        <taxon>Actinomycetota</taxon>
        <taxon>Actinomycetes</taxon>
        <taxon>Mycobacteriales</taxon>
        <taxon>Nocardiaceae</taxon>
        <taxon>Nocardia</taxon>
    </lineage>
</organism>
<feature type="region of interest" description="Disordered" evidence="1">
    <location>
        <begin position="172"/>
        <end position="218"/>
    </location>
</feature>
<dbReference type="GeneID" id="91519877"/>
<dbReference type="eggNOG" id="ENOG5033V64">
    <property type="taxonomic scope" value="Bacteria"/>
</dbReference>
<accession>U5EK35</accession>
<dbReference type="AlphaFoldDB" id="U5EK35"/>
<dbReference type="Proteomes" id="UP000017048">
    <property type="component" value="Unassembled WGS sequence"/>
</dbReference>
<gene>
    <name evidence="2" type="ORF">NCAST_31_01850</name>
</gene>
<name>U5EK35_NOCAS</name>
<evidence type="ECO:0000256" key="1">
    <source>
        <dbReference type="SAM" id="MobiDB-lite"/>
    </source>
</evidence>
<keyword evidence="3" id="KW-1185">Reference proteome</keyword>
<comment type="caution">
    <text evidence="2">The sequence shown here is derived from an EMBL/GenBank/DDBJ whole genome shotgun (WGS) entry which is preliminary data.</text>
</comment>
<evidence type="ECO:0000313" key="2">
    <source>
        <dbReference type="EMBL" id="GAD85489.1"/>
    </source>
</evidence>